<dbReference type="EMBL" id="JALPQF010000004">
    <property type="protein sequence ID" value="MCK8480131.1"/>
    <property type="molecule type" value="Genomic_DNA"/>
</dbReference>
<reference evidence="2" key="1">
    <citation type="submission" date="2022-04" db="EMBL/GenBank/DDBJ databases">
        <authorList>
            <person name="Ren T."/>
        </authorList>
    </citation>
    <scope>NUCLEOTIDE SEQUENCE</scope>
    <source>
        <strain evidence="2">F63249</strain>
    </source>
</reference>
<feature type="transmembrane region" description="Helical" evidence="1">
    <location>
        <begin position="359"/>
        <end position="380"/>
    </location>
</feature>
<feature type="transmembrane region" description="Helical" evidence="1">
    <location>
        <begin position="260"/>
        <end position="281"/>
    </location>
</feature>
<feature type="transmembrane region" description="Helical" evidence="1">
    <location>
        <begin position="288"/>
        <end position="305"/>
    </location>
</feature>
<feature type="transmembrane region" description="Helical" evidence="1">
    <location>
        <begin position="107"/>
        <end position="126"/>
    </location>
</feature>
<keyword evidence="3" id="KW-1185">Reference proteome</keyword>
<proteinExistence type="predicted"/>
<gene>
    <name evidence="2" type="ORF">MUY34_05820</name>
</gene>
<keyword evidence="1" id="KW-0812">Transmembrane</keyword>
<keyword evidence="1" id="KW-0472">Membrane</keyword>
<feature type="transmembrane region" description="Helical" evidence="1">
    <location>
        <begin position="79"/>
        <end position="100"/>
    </location>
</feature>
<sequence>MSENVTFKTWYYPVFLGCIVLIQFALMIHGFDVCDEGFSLTFYQQFFNSPESVEYCFVYWLSGLVGGLWYQLFESGGILGFRILTIIFNTATFMVCYQILKNYINKYYVLLGLSMVLFVNDFGFLAFYHNHLTMLLTVLSVCILLKGIQNNSLILIGLCGLILGTNIFARLPNITLLIFVLVIPYTSFVLKKEPLIKSVKPMLSMLLGSIVGVALVILLMKLLNQWDVMENAFSVLFSLGKTDDSGHNILTLIRVIKNNYIAIFYEGSKFIALISGLILLYKLLKHKMIGKICLAVIALLSFLVVFAKGDIYIVYVFGFIGTIGVMFTKQKTDLIKVIAFLSLLIMIFLPLGSGGGVHSSGYICIWLAVPFFFHFVSQLISMTISVELEQANTSFKIDGKLSKYLFAILASSYFLYKGYSMSQEAYFDKGNRLSKTATIHSKYANGIYTTNERAQVINDVLLELEKHVKPDDYVFLYDSAPMLHFLTETKPYVYNPWVWIYDHVSFEKKIKTAENQIEVLPVVVQQKFTTIWEFSSPMHDYLSENKIPSNTYHPERAKIMNAFLKRHDYEIIWSNAYFNIYKTNLE</sequence>
<name>A0ABT0H6Z1_9FLAO</name>
<feature type="transmembrane region" description="Helical" evidence="1">
    <location>
        <begin position="202"/>
        <end position="223"/>
    </location>
</feature>
<organism evidence="2 3">
    <name type="scientific">Psychroserpens algicola</name>
    <dbReference type="NCBI Taxonomy" id="1719034"/>
    <lineage>
        <taxon>Bacteria</taxon>
        <taxon>Pseudomonadati</taxon>
        <taxon>Bacteroidota</taxon>
        <taxon>Flavobacteriia</taxon>
        <taxon>Flavobacteriales</taxon>
        <taxon>Flavobacteriaceae</taxon>
        <taxon>Psychroserpens</taxon>
    </lineage>
</organism>
<feature type="transmembrane region" description="Helical" evidence="1">
    <location>
        <begin position="174"/>
        <end position="190"/>
    </location>
</feature>
<accession>A0ABT0H6Z1</accession>
<evidence type="ECO:0000313" key="3">
    <source>
        <dbReference type="Proteomes" id="UP001203687"/>
    </source>
</evidence>
<keyword evidence="1" id="KW-1133">Transmembrane helix</keyword>
<feature type="transmembrane region" description="Helical" evidence="1">
    <location>
        <begin position="334"/>
        <end position="353"/>
    </location>
</feature>
<feature type="transmembrane region" description="Helical" evidence="1">
    <location>
        <begin position="401"/>
        <end position="419"/>
    </location>
</feature>
<evidence type="ECO:0008006" key="4">
    <source>
        <dbReference type="Google" id="ProtNLM"/>
    </source>
</evidence>
<feature type="transmembrane region" description="Helical" evidence="1">
    <location>
        <begin position="311"/>
        <end position="327"/>
    </location>
</feature>
<evidence type="ECO:0000313" key="2">
    <source>
        <dbReference type="EMBL" id="MCK8480131.1"/>
    </source>
</evidence>
<feature type="transmembrane region" description="Helical" evidence="1">
    <location>
        <begin position="12"/>
        <end position="31"/>
    </location>
</feature>
<comment type="caution">
    <text evidence="2">The sequence shown here is derived from an EMBL/GenBank/DDBJ whole genome shotgun (WGS) entry which is preliminary data.</text>
</comment>
<protein>
    <recommendedName>
        <fullName evidence="4">Glycosyltransferase RgtA/B/C/D-like domain-containing protein</fullName>
    </recommendedName>
</protein>
<dbReference type="RefSeq" id="WP_248412318.1">
    <property type="nucleotide sequence ID" value="NZ_JALPQF010000004.1"/>
</dbReference>
<evidence type="ECO:0000256" key="1">
    <source>
        <dbReference type="SAM" id="Phobius"/>
    </source>
</evidence>
<dbReference type="Proteomes" id="UP001203687">
    <property type="component" value="Unassembled WGS sequence"/>
</dbReference>